<evidence type="ECO:0000313" key="3">
    <source>
        <dbReference type="Proteomes" id="UP000606974"/>
    </source>
</evidence>
<dbReference type="InterPro" id="IPR010730">
    <property type="entry name" value="HET"/>
</dbReference>
<sequence>MRFLKIGPHSELTLSKDLRTPPGPYAILSHTWGAEDDEVNFDDFEKEAGQEKAGYIKLRFCAEQARADELEYFWVDTCCINKANTAELNEAITSMFRWYSEAAKCYVLLCDVSSHKRTLLGTGTPWQSMLRTSRWFTRGWTLQELLAPRQVEFYSREGDRLGDKNSLRHEIHKISHIPIEALQGAPLSDFKVEQRLQWASGRNTTREEDQAYCLTGIFGVYMLPNYGEGSNAF</sequence>
<dbReference type="OrthoDB" id="674604at2759"/>
<dbReference type="AlphaFoldDB" id="A0A8H7AEK4"/>
<comment type="caution">
    <text evidence="2">The sequence shown here is derived from an EMBL/GenBank/DDBJ whole genome shotgun (WGS) entry which is preliminary data.</text>
</comment>
<feature type="domain" description="Heterokaryon incompatibility" evidence="1">
    <location>
        <begin position="25"/>
        <end position="116"/>
    </location>
</feature>
<dbReference type="PANTHER" id="PTHR10622:SF13">
    <property type="entry name" value="NACHT DOMAIN-CONTAINING PROTEIN"/>
    <property type="match status" value="1"/>
</dbReference>
<keyword evidence="3" id="KW-1185">Reference proteome</keyword>
<dbReference type="EMBL" id="JAACFV010000088">
    <property type="protein sequence ID" value="KAF7506372.1"/>
    <property type="molecule type" value="Genomic_DNA"/>
</dbReference>
<evidence type="ECO:0000259" key="1">
    <source>
        <dbReference type="Pfam" id="PF06985"/>
    </source>
</evidence>
<dbReference type="Pfam" id="PF06985">
    <property type="entry name" value="HET"/>
    <property type="match status" value="1"/>
</dbReference>
<organism evidence="2 3">
    <name type="scientific">Endocarpon pusillum</name>
    <dbReference type="NCBI Taxonomy" id="364733"/>
    <lineage>
        <taxon>Eukaryota</taxon>
        <taxon>Fungi</taxon>
        <taxon>Dikarya</taxon>
        <taxon>Ascomycota</taxon>
        <taxon>Pezizomycotina</taxon>
        <taxon>Eurotiomycetes</taxon>
        <taxon>Chaetothyriomycetidae</taxon>
        <taxon>Verrucariales</taxon>
        <taxon>Verrucariaceae</taxon>
        <taxon>Endocarpon</taxon>
    </lineage>
</organism>
<proteinExistence type="predicted"/>
<evidence type="ECO:0000313" key="2">
    <source>
        <dbReference type="EMBL" id="KAF7506372.1"/>
    </source>
</evidence>
<dbReference type="Proteomes" id="UP000606974">
    <property type="component" value="Unassembled WGS sequence"/>
</dbReference>
<reference evidence="2" key="1">
    <citation type="submission" date="2020-02" db="EMBL/GenBank/DDBJ databases">
        <authorList>
            <person name="Palmer J.M."/>
        </authorList>
    </citation>
    <scope>NUCLEOTIDE SEQUENCE</scope>
    <source>
        <strain evidence="2">EPUS1.4</strain>
        <tissue evidence="2">Thallus</tissue>
    </source>
</reference>
<accession>A0A8H7AEK4</accession>
<protein>
    <recommendedName>
        <fullName evidence="1">Heterokaryon incompatibility domain-containing protein</fullName>
    </recommendedName>
</protein>
<gene>
    <name evidence="2" type="ORF">GJ744_011838</name>
</gene>
<name>A0A8H7AEK4_9EURO</name>
<dbReference type="PANTHER" id="PTHR10622">
    <property type="entry name" value="HET DOMAIN-CONTAINING PROTEIN"/>
    <property type="match status" value="1"/>
</dbReference>